<name>A0ABX7GYK9_9GAMM</name>
<evidence type="ECO:0000256" key="3">
    <source>
        <dbReference type="ARBA" id="ARBA00022692"/>
    </source>
</evidence>
<feature type="transmembrane region" description="Helical" evidence="8">
    <location>
        <begin position="55"/>
        <end position="76"/>
    </location>
</feature>
<reference evidence="10 11" key="1">
    <citation type="submission" date="2020-10" db="EMBL/GenBank/DDBJ databases">
        <title>Phylogeny of dyella-like bacteria.</title>
        <authorList>
            <person name="Fu J."/>
        </authorList>
    </citation>
    <scope>NUCLEOTIDE SEQUENCE [LARGE SCALE GENOMIC DNA]</scope>
    <source>
        <strain evidence="10 11">DHOB09</strain>
    </source>
</reference>
<dbReference type="Proteomes" id="UP000663181">
    <property type="component" value="Chromosome"/>
</dbReference>
<keyword evidence="7 8" id="KW-0472">Membrane</keyword>
<keyword evidence="3 8" id="KW-0812">Transmembrane</keyword>
<evidence type="ECO:0000256" key="5">
    <source>
        <dbReference type="ARBA" id="ARBA00022989"/>
    </source>
</evidence>
<organism evidence="10 11">
    <name type="scientific">Dyella caseinilytica</name>
    <dbReference type="NCBI Taxonomy" id="1849581"/>
    <lineage>
        <taxon>Bacteria</taxon>
        <taxon>Pseudomonadati</taxon>
        <taxon>Pseudomonadota</taxon>
        <taxon>Gammaproteobacteria</taxon>
        <taxon>Lysobacterales</taxon>
        <taxon>Rhodanobacteraceae</taxon>
        <taxon>Dyella</taxon>
    </lineage>
</organism>
<evidence type="ECO:0000256" key="6">
    <source>
        <dbReference type="ARBA" id="ARBA00023118"/>
    </source>
</evidence>
<evidence type="ECO:0000259" key="9">
    <source>
        <dbReference type="Pfam" id="PF18967"/>
    </source>
</evidence>
<dbReference type="EMBL" id="CP064030">
    <property type="protein sequence ID" value="QRN55586.1"/>
    <property type="molecule type" value="Genomic_DNA"/>
</dbReference>
<dbReference type="Pfam" id="PF18967">
    <property type="entry name" value="PycTM"/>
    <property type="match status" value="1"/>
</dbReference>
<keyword evidence="2" id="KW-1003">Cell membrane</keyword>
<evidence type="ECO:0000313" key="11">
    <source>
        <dbReference type="Proteomes" id="UP000663181"/>
    </source>
</evidence>
<evidence type="ECO:0000256" key="2">
    <source>
        <dbReference type="ARBA" id="ARBA00022475"/>
    </source>
</evidence>
<keyword evidence="11" id="KW-1185">Reference proteome</keyword>
<proteinExistence type="predicted"/>
<keyword evidence="5 8" id="KW-1133">Transmembrane helix</keyword>
<feature type="transmembrane region" description="Helical" evidence="8">
    <location>
        <begin position="27"/>
        <end position="43"/>
    </location>
</feature>
<evidence type="ECO:0000256" key="8">
    <source>
        <dbReference type="SAM" id="Phobius"/>
    </source>
</evidence>
<evidence type="ECO:0000256" key="4">
    <source>
        <dbReference type="ARBA" id="ARBA00022741"/>
    </source>
</evidence>
<protein>
    <recommendedName>
        <fullName evidence="9">Pycsar effector protein domain-containing protein</fullName>
    </recommendedName>
</protein>
<feature type="domain" description="Pycsar effector protein" evidence="9">
    <location>
        <begin position="9"/>
        <end position="153"/>
    </location>
</feature>
<keyword evidence="6" id="KW-0051">Antiviral defense</keyword>
<evidence type="ECO:0000256" key="1">
    <source>
        <dbReference type="ARBA" id="ARBA00004236"/>
    </source>
</evidence>
<comment type="subcellular location">
    <subcellularLocation>
        <location evidence="1">Cell membrane</location>
    </subcellularLocation>
</comment>
<gene>
    <name evidence="10" type="ORF">ISN74_09810</name>
</gene>
<keyword evidence="4" id="KW-0547">Nucleotide-binding</keyword>
<accession>A0ABX7GYK9</accession>
<dbReference type="InterPro" id="IPR043760">
    <property type="entry name" value="PycTM_dom"/>
</dbReference>
<dbReference type="RefSeq" id="WP_188799152.1">
    <property type="nucleotide sequence ID" value="NZ_BMIZ01000001.1"/>
</dbReference>
<evidence type="ECO:0000256" key="7">
    <source>
        <dbReference type="ARBA" id="ARBA00023136"/>
    </source>
</evidence>
<sequence>MAKDNLDSARKQLDLTLGFFPRVDTKLSIVLGIDLGMLGLLLSKVPDDLSKLPSWVWIAASFFGAAMILSLFSLYFGSFPNVNGGNKSLVFFRTIAKKQANLFVREYQALTEESLTEDLLHQAWRNSVILDKKFSHLKSAYIATVLSLIPWSINLFEFIRAASLVKHG</sequence>
<evidence type="ECO:0000313" key="10">
    <source>
        <dbReference type="EMBL" id="QRN55586.1"/>
    </source>
</evidence>
<feature type="transmembrane region" description="Helical" evidence="8">
    <location>
        <begin position="140"/>
        <end position="159"/>
    </location>
</feature>